<dbReference type="AlphaFoldDB" id="A0A5Q5ACX3"/>
<dbReference type="EMBL" id="LR732074">
    <property type="protein sequence ID" value="VWV58286.1"/>
    <property type="molecule type" value="Genomic_DNA"/>
</dbReference>
<organism evidence="1">
    <name type="scientific">Dyadobacter sp. 32</name>
    <dbReference type="NCBI Taxonomy" id="538966"/>
    <lineage>
        <taxon>Bacteria</taxon>
        <taxon>Pseudomonadati</taxon>
        <taxon>Bacteroidota</taxon>
        <taxon>Cytophagia</taxon>
        <taxon>Cytophagales</taxon>
        <taxon>Spirosomataceae</taxon>
        <taxon>Dyadobacter</taxon>
    </lineage>
</organism>
<protein>
    <submittedName>
        <fullName evidence="1">Uncharacterized protein</fullName>
    </submittedName>
</protein>
<evidence type="ECO:0000313" key="2">
    <source>
        <dbReference type="EMBL" id="VXD45861.1"/>
    </source>
</evidence>
<feature type="non-terminal residue" evidence="1">
    <location>
        <position position="31"/>
    </location>
</feature>
<name>A0A5Q5ACX3_9BACT</name>
<sequence>YGIYRGRDRTWYEHCEQRERIDLRIQKSYRL</sequence>
<dbReference type="EMBL" id="LR735258">
    <property type="protein sequence ID" value="VXD45861.1"/>
    <property type="molecule type" value="Genomic_DNA"/>
</dbReference>
<reference evidence="1" key="1">
    <citation type="submission" date="2019-10" db="EMBL/GenBank/DDBJ databases">
        <authorList>
            <person name="Dow E L."/>
        </authorList>
    </citation>
    <scope>NUCLEOTIDE SEQUENCE</scope>
    <source>
        <strain evidence="1">32</strain>
        <strain evidence="2">Dyadobacter sp. 32 sample 2</strain>
    </source>
</reference>
<accession>A0A5Q5ACX3</accession>
<gene>
    <name evidence="1" type="ORF">DYADSP32_3517</name>
</gene>
<evidence type="ECO:0000313" key="1">
    <source>
        <dbReference type="EMBL" id="VWV58286.1"/>
    </source>
</evidence>
<proteinExistence type="predicted"/>
<feature type="non-terminal residue" evidence="1">
    <location>
        <position position="1"/>
    </location>
</feature>